<accession>A0A290HS27</accession>
<dbReference type="Pfam" id="PF01618">
    <property type="entry name" value="MotA_ExbB"/>
    <property type="match status" value="1"/>
</dbReference>
<comment type="similarity">
    <text evidence="8">Belongs to the exbB/tolQ family.</text>
</comment>
<keyword evidence="3" id="KW-1003">Cell membrane</keyword>
<feature type="transmembrane region" description="Helical" evidence="9">
    <location>
        <begin position="13"/>
        <end position="34"/>
    </location>
</feature>
<evidence type="ECO:0000256" key="8">
    <source>
        <dbReference type="RuleBase" id="RU004057"/>
    </source>
</evidence>
<evidence type="ECO:0000256" key="6">
    <source>
        <dbReference type="ARBA" id="ARBA00022989"/>
    </source>
</evidence>
<comment type="subcellular location">
    <subcellularLocation>
        <location evidence="1">Cell inner membrane</location>
        <topology evidence="1">Multi-pass membrane protein</topology>
    </subcellularLocation>
    <subcellularLocation>
        <location evidence="8">Membrane</location>
        <topology evidence="8">Multi-pass membrane protein</topology>
    </subcellularLocation>
</comment>
<dbReference type="InterPro" id="IPR050790">
    <property type="entry name" value="ExbB/TolQ_transport"/>
</dbReference>
<feature type="transmembrane region" description="Helical" evidence="9">
    <location>
        <begin position="102"/>
        <end position="127"/>
    </location>
</feature>
<evidence type="ECO:0000256" key="1">
    <source>
        <dbReference type="ARBA" id="ARBA00004429"/>
    </source>
</evidence>
<dbReference type="KEGG" id="sulj:SJPD1_0321"/>
<protein>
    <submittedName>
        <fullName evidence="11">Biopolymer transport protein ExbB</fullName>
    </submittedName>
</protein>
<dbReference type="GO" id="GO:0005886">
    <property type="term" value="C:plasma membrane"/>
    <property type="evidence" value="ECO:0007669"/>
    <property type="project" value="UniProtKB-SubCell"/>
</dbReference>
<dbReference type="RefSeq" id="WP_338055389.1">
    <property type="nucleotide sequence ID" value="NZ_CP023275.1"/>
</dbReference>
<feature type="domain" description="MotA/TolQ/ExbB proton channel" evidence="10">
    <location>
        <begin position="54"/>
        <end position="141"/>
    </location>
</feature>
<sequence length="155" mass="17267">MMGMISIALLQEIVDYGVIGLLGFMSFITLFFWVERLLFYRALKISHYACKEKLEMDVTNHVHILSTFGSNAPYIGLLGTVCGIIITFYTMGQSGQIDVKTIMSSLALALKATAMGLVVAIPAIFFYNHLVRKIEKILMCWDIAKQSGTDENTSL</sequence>
<dbReference type="AlphaFoldDB" id="A0A290HS27"/>
<proteinExistence type="inferred from homology"/>
<dbReference type="GO" id="GO:0055085">
    <property type="term" value="P:transmembrane transport"/>
    <property type="evidence" value="ECO:0007669"/>
    <property type="project" value="InterPro"/>
</dbReference>
<evidence type="ECO:0000256" key="3">
    <source>
        <dbReference type="ARBA" id="ARBA00022475"/>
    </source>
</evidence>
<reference evidence="12" key="1">
    <citation type="submission" date="2017-09" db="EMBL/GenBank/DDBJ databases">
        <title>The complete genome of Sulfurospirillum sp. JPD-1.</title>
        <authorList>
            <person name="Goris T."/>
        </authorList>
    </citation>
    <scope>NUCLEOTIDE SEQUENCE [LARGE SCALE GENOMIC DNA]</scope>
    <source>
        <strain evidence="12">JPD-1</strain>
    </source>
</reference>
<dbReference type="InterPro" id="IPR014172">
    <property type="entry name" value="TonB_ExbB_2"/>
</dbReference>
<keyword evidence="6 9" id="KW-1133">Transmembrane helix</keyword>
<keyword evidence="7 9" id="KW-0472">Membrane</keyword>
<feature type="transmembrane region" description="Helical" evidence="9">
    <location>
        <begin position="72"/>
        <end position="90"/>
    </location>
</feature>
<dbReference type="InterPro" id="IPR002898">
    <property type="entry name" value="MotA_ExbB_proton_chnl"/>
</dbReference>
<name>A0A290HS27_9BACT</name>
<dbReference type="GO" id="GO:0017038">
    <property type="term" value="P:protein import"/>
    <property type="evidence" value="ECO:0007669"/>
    <property type="project" value="TreeGrafter"/>
</dbReference>
<dbReference type="EMBL" id="CP023275">
    <property type="protein sequence ID" value="ATB68450.1"/>
    <property type="molecule type" value="Genomic_DNA"/>
</dbReference>
<dbReference type="Proteomes" id="UP000217349">
    <property type="component" value="Chromosome"/>
</dbReference>
<evidence type="ECO:0000256" key="4">
    <source>
        <dbReference type="ARBA" id="ARBA00022692"/>
    </source>
</evidence>
<gene>
    <name evidence="11" type="ORF">SJPD1_0321</name>
</gene>
<evidence type="ECO:0000256" key="9">
    <source>
        <dbReference type="SAM" id="Phobius"/>
    </source>
</evidence>
<organism evidence="11 12">
    <name type="scientific">Sulfurospirillum diekertiae</name>
    <dbReference type="NCBI Taxonomy" id="1854492"/>
    <lineage>
        <taxon>Bacteria</taxon>
        <taxon>Pseudomonadati</taxon>
        <taxon>Campylobacterota</taxon>
        <taxon>Epsilonproteobacteria</taxon>
        <taxon>Campylobacterales</taxon>
        <taxon>Sulfurospirillaceae</taxon>
        <taxon>Sulfurospirillum</taxon>
    </lineage>
</organism>
<keyword evidence="4 9" id="KW-0812">Transmembrane</keyword>
<dbReference type="NCBIfam" id="TIGR02805">
    <property type="entry name" value="exbB2"/>
    <property type="match status" value="1"/>
</dbReference>
<evidence type="ECO:0000313" key="11">
    <source>
        <dbReference type="EMBL" id="ATB68450.1"/>
    </source>
</evidence>
<evidence type="ECO:0000259" key="10">
    <source>
        <dbReference type="Pfam" id="PF01618"/>
    </source>
</evidence>
<evidence type="ECO:0000256" key="5">
    <source>
        <dbReference type="ARBA" id="ARBA00022927"/>
    </source>
</evidence>
<evidence type="ECO:0000313" key="12">
    <source>
        <dbReference type="Proteomes" id="UP000217349"/>
    </source>
</evidence>
<dbReference type="PANTHER" id="PTHR30625:SF15">
    <property type="entry name" value="BIOPOLYMER TRANSPORT PROTEIN EXBB"/>
    <property type="match status" value="1"/>
</dbReference>
<keyword evidence="2 8" id="KW-0813">Transport</keyword>
<evidence type="ECO:0000256" key="2">
    <source>
        <dbReference type="ARBA" id="ARBA00022448"/>
    </source>
</evidence>
<evidence type="ECO:0000256" key="7">
    <source>
        <dbReference type="ARBA" id="ARBA00023136"/>
    </source>
</evidence>
<dbReference type="PANTHER" id="PTHR30625">
    <property type="entry name" value="PROTEIN TOLQ"/>
    <property type="match status" value="1"/>
</dbReference>
<keyword evidence="5 8" id="KW-0653">Protein transport</keyword>